<evidence type="ECO:0000256" key="2">
    <source>
        <dbReference type="ARBA" id="ARBA00003753"/>
    </source>
</evidence>
<dbReference type="InterPro" id="IPR011913">
    <property type="entry name" value="RfaE_dom_I"/>
</dbReference>
<evidence type="ECO:0000256" key="6">
    <source>
        <dbReference type="ARBA" id="ARBA00023277"/>
    </source>
</evidence>
<dbReference type="SUPFAM" id="SSF52374">
    <property type="entry name" value="Nucleotidylyl transferase"/>
    <property type="match status" value="1"/>
</dbReference>
<dbReference type="InterPro" id="IPR014729">
    <property type="entry name" value="Rossmann-like_a/b/a_fold"/>
</dbReference>
<evidence type="ECO:0000256" key="3">
    <source>
        <dbReference type="ARBA" id="ARBA00022679"/>
    </source>
</evidence>
<name>A0ABW5CBA7_9PROT</name>
<comment type="function">
    <text evidence="1">Catalyzes the phosphorylation of D-glycero-D-manno-heptose 7-phosphate at the C-1 position to selectively form D-glycero-beta-D-manno-heptose-1,7-bisphosphate.</text>
</comment>
<evidence type="ECO:0000313" key="9">
    <source>
        <dbReference type="EMBL" id="MFD2234166.1"/>
    </source>
</evidence>
<protein>
    <submittedName>
        <fullName evidence="9">PfkB family carbohydrate kinase</fullName>
    </submittedName>
</protein>
<dbReference type="Pfam" id="PF01467">
    <property type="entry name" value="CTP_transf_like"/>
    <property type="match status" value="1"/>
</dbReference>
<dbReference type="RefSeq" id="WP_377316112.1">
    <property type="nucleotide sequence ID" value="NZ_JBHUIY010000017.1"/>
</dbReference>
<dbReference type="Gene3D" id="3.40.1190.20">
    <property type="match status" value="1"/>
</dbReference>
<dbReference type="EMBL" id="JBHUIY010000017">
    <property type="protein sequence ID" value="MFD2234166.1"/>
    <property type="molecule type" value="Genomic_DNA"/>
</dbReference>
<keyword evidence="5" id="KW-0511">Multifunctional enzyme</keyword>
<feature type="domain" description="Cytidyltransferase-like" evidence="8">
    <location>
        <begin position="29"/>
        <end position="62"/>
    </location>
</feature>
<accession>A0ABW5CBA7</accession>
<evidence type="ECO:0000259" key="7">
    <source>
        <dbReference type="Pfam" id="PF00294"/>
    </source>
</evidence>
<dbReference type="InterPro" id="IPR004821">
    <property type="entry name" value="Cyt_trans-like"/>
</dbReference>
<organism evidence="9 10">
    <name type="scientific">Phaeospirillum tilakii</name>
    <dbReference type="NCBI Taxonomy" id="741673"/>
    <lineage>
        <taxon>Bacteria</taxon>
        <taxon>Pseudomonadati</taxon>
        <taxon>Pseudomonadota</taxon>
        <taxon>Alphaproteobacteria</taxon>
        <taxon>Rhodospirillales</taxon>
        <taxon>Rhodospirillaceae</taxon>
        <taxon>Phaeospirillum</taxon>
    </lineage>
</organism>
<dbReference type="Pfam" id="PF00294">
    <property type="entry name" value="PfkB"/>
    <property type="match status" value="1"/>
</dbReference>
<keyword evidence="6" id="KW-0119">Carbohydrate metabolism</keyword>
<sequence>MKIDRTAETHLLAEEIRRKAGEGARIVFVSGNFNVIHPGHVRLLQFAAQCGDFLVVGVLETGQRSITVPGPARYEGVKALSVVGHACLLDMPLDQFILALRPEVIVKGKEHETRHNPESALVESYGGRLLFSSGEVRFSSLDLIEREYSSSNLSAILKPMDFPLRHDFSVGGLKGHLDQFSSLRMMVIGDLIVDEYITCDPLGMSQEDPTIVVTPIERKSFIGGAGIVAAHARSLGAQVQYLTVTGDDATAAFARRTLAGYGVDSALFIDEGRPTTLKQRYRAAGKTLLRVSELRQHPITPEIAGHILDRVRAEIAGLDLLIFSDFNYGCLPQPLVDAAIQLGREAGVPMFADSQASSQISDVSRFHGMELLTPTEREARLAMRDSESGLAVLGESLQRRAGARNVIITLGAEGMLVCPDPARDEPWMADRLPALNSQPKDPAGAGDSLLTCAAMTLCVGGDIWEASYLGALAAACQVSRLGNSPLDPEDLLRELDWA</sequence>
<reference evidence="10" key="1">
    <citation type="journal article" date="2019" name="Int. J. Syst. Evol. Microbiol.">
        <title>The Global Catalogue of Microorganisms (GCM) 10K type strain sequencing project: providing services to taxonomists for standard genome sequencing and annotation.</title>
        <authorList>
            <consortium name="The Broad Institute Genomics Platform"/>
            <consortium name="The Broad Institute Genome Sequencing Center for Infectious Disease"/>
            <person name="Wu L."/>
            <person name="Ma J."/>
        </authorList>
    </citation>
    <scope>NUCLEOTIDE SEQUENCE [LARGE SCALE GENOMIC DNA]</scope>
    <source>
        <strain evidence="10">KCTC 15012</strain>
    </source>
</reference>
<feature type="domain" description="Carbohydrate kinase PfkB" evidence="7">
    <location>
        <begin position="186"/>
        <end position="484"/>
    </location>
</feature>
<dbReference type="PANTHER" id="PTHR46969">
    <property type="entry name" value="BIFUNCTIONAL PROTEIN HLDE"/>
    <property type="match status" value="1"/>
</dbReference>
<dbReference type="InterPro" id="IPR011611">
    <property type="entry name" value="PfkB_dom"/>
</dbReference>
<dbReference type="CDD" id="cd01172">
    <property type="entry name" value="RfaE_like"/>
    <property type="match status" value="1"/>
</dbReference>
<comment type="function">
    <text evidence="2">Catalyzes the ADP transfer from ATP to D-glycero-beta-D-manno-heptose 1-phosphate, yielding ADP-D-glycero-beta-D-manno-heptose.</text>
</comment>
<evidence type="ECO:0000256" key="1">
    <source>
        <dbReference type="ARBA" id="ARBA00002319"/>
    </source>
</evidence>
<comment type="caution">
    <text evidence="9">The sequence shown here is derived from an EMBL/GenBank/DDBJ whole genome shotgun (WGS) entry which is preliminary data.</text>
</comment>
<keyword evidence="4 9" id="KW-0418">Kinase</keyword>
<dbReference type="SUPFAM" id="SSF53613">
    <property type="entry name" value="Ribokinase-like"/>
    <property type="match status" value="1"/>
</dbReference>
<dbReference type="GO" id="GO:0016301">
    <property type="term" value="F:kinase activity"/>
    <property type="evidence" value="ECO:0007669"/>
    <property type="project" value="UniProtKB-KW"/>
</dbReference>
<keyword evidence="3" id="KW-0808">Transferase</keyword>
<dbReference type="Proteomes" id="UP001597296">
    <property type="component" value="Unassembled WGS sequence"/>
</dbReference>
<evidence type="ECO:0000256" key="4">
    <source>
        <dbReference type="ARBA" id="ARBA00022777"/>
    </source>
</evidence>
<evidence type="ECO:0000256" key="5">
    <source>
        <dbReference type="ARBA" id="ARBA00023268"/>
    </source>
</evidence>
<evidence type="ECO:0000313" key="10">
    <source>
        <dbReference type="Proteomes" id="UP001597296"/>
    </source>
</evidence>
<dbReference type="Gene3D" id="3.40.50.620">
    <property type="entry name" value="HUPs"/>
    <property type="match status" value="1"/>
</dbReference>
<dbReference type="InterPro" id="IPR029056">
    <property type="entry name" value="Ribokinase-like"/>
</dbReference>
<dbReference type="PANTHER" id="PTHR46969:SF1">
    <property type="entry name" value="BIFUNCTIONAL PROTEIN HLDE"/>
    <property type="match status" value="1"/>
</dbReference>
<dbReference type="NCBIfam" id="TIGR00125">
    <property type="entry name" value="cyt_tran_rel"/>
    <property type="match status" value="1"/>
</dbReference>
<evidence type="ECO:0000259" key="8">
    <source>
        <dbReference type="Pfam" id="PF01467"/>
    </source>
</evidence>
<proteinExistence type="predicted"/>
<gene>
    <name evidence="9" type="ORF">ACFSNB_10135</name>
</gene>
<keyword evidence="10" id="KW-1185">Reference proteome</keyword>